<keyword evidence="2" id="KW-1185">Reference proteome</keyword>
<protein>
    <submittedName>
        <fullName evidence="1">EboA domain-containing protein</fullName>
    </submittedName>
</protein>
<evidence type="ECO:0000313" key="2">
    <source>
        <dbReference type="Proteomes" id="UP001165366"/>
    </source>
</evidence>
<dbReference type="Proteomes" id="UP001165366">
    <property type="component" value="Unassembled WGS sequence"/>
</dbReference>
<proteinExistence type="predicted"/>
<dbReference type="EMBL" id="JAKLWS010000021">
    <property type="protein sequence ID" value="MCG2589806.1"/>
    <property type="molecule type" value="Genomic_DNA"/>
</dbReference>
<evidence type="ECO:0000313" key="1">
    <source>
        <dbReference type="EMBL" id="MCG2589806.1"/>
    </source>
</evidence>
<gene>
    <name evidence="1" type="ORF">L6773_14595</name>
</gene>
<organism evidence="1 2">
    <name type="scientific">Rhodohalobacter sulfatireducens</name>
    <dbReference type="NCBI Taxonomy" id="2911366"/>
    <lineage>
        <taxon>Bacteria</taxon>
        <taxon>Pseudomonadati</taxon>
        <taxon>Balneolota</taxon>
        <taxon>Balneolia</taxon>
        <taxon>Balneolales</taxon>
        <taxon>Balneolaceae</taxon>
        <taxon>Rhodohalobacter</taxon>
    </lineage>
</organism>
<comment type="caution">
    <text evidence="1">The sequence shown here is derived from an EMBL/GenBank/DDBJ whole genome shotgun (WGS) entry which is preliminary data.</text>
</comment>
<reference evidence="1" key="1">
    <citation type="submission" date="2022-01" db="EMBL/GenBank/DDBJ databases">
        <authorList>
            <person name="Wang Y."/>
        </authorList>
    </citation>
    <scope>NUCLEOTIDE SEQUENCE</scope>
    <source>
        <strain evidence="1">WB101</strain>
    </source>
</reference>
<dbReference type="RefSeq" id="WP_237855165.1">
    <property type="nucleotide sequence ID" value="NZ_JAKLWS010000021.1"/>
</dbReference>
<accession>A0ABS9KG43</accession>
<sequence>MTNLSKQSDYKYREIRNLLENWLQDRLDKDTFKWIQETAENLANQPEDWELYTSFSGVPQHTGKNVLEFSDEEMDQAESLRKNWKPVEWAADQLGRVYLLLNFAENGKSEFLEKIEKIFVTSDLGEAVALYKGLALYPFPEEFKNRAAEGVRSNMTTVFNAVAHYNPYPSEYLDEEAWNQIVLKALFVESALYKIVGLDGRANKTLAKMLVEYAHERWSAGREVSPELWRPVGPFLDEEYSDDIKKVLDHPDKIQKYSALLALMSSDYSGKDELIDKHKNLVNEIKDQNLTWDDIGKEFEEKDS</sequence>
<reference evidence="1" key="2">
    <citation type="submission" date="2024-05" db="EMBL/GenBank/DDBJ databases">
        <title>Rhodohalobacter halophilus gen. nov., sp. nov., a moderately halophilic member of the family Balneolaceae.</title>
        <authorList>
            <person name="Xia J."/>
        </authorList>
    </citation>
    <scope>NUCLEOTIDE SEQUENCE</scope>
    <source>
        <strain evidence="1">WB101</strain>
    </source>
</reference>
<dbReference type="InterPro" id="IPR047715">
    <property type="entry name" value="EboA_dom"/>
</dbReference>
<dbReference type="NCBIfam" id="NF035938">
    <property type="entry name" value="EboA_domain"/>
    <property type="match status" value="1"/>
</dbReference>
<name>A0ABS9KG43_9BACT</name>